<dbReference type="EMBL" id="FN595762">
    <property type="protein sequence ID" value="CBI28592.3"/>
    <property type="molecule type" value="Genomic_DNA"/>
</dbReference>
<organism evidence="1 2">
    <name type="scientific">Vitis vinifera</name>
    <name type="common">Grape</name>
    <dbReference type="NCBI Taxonomy" id="29760"/>
    <lineage>
        <taxon>Eukaryota</taxon>
        <taxon>Viridiplantae</taxon>
        <taxon>Streptophyta</taxon>
        <taxon>Embryophyta</taxon>
        <taxon>Tracheophyta</taxon>
        <taxon>Spermatophyta</taxon>
        <taxon>Magnoliopsida</taxon>
        <taxon>eudicotyledons</taxon>
        <taxon>Gunneridae</taxon>
        <taxon>Pentapetalae</taxon>
        <taxon>rosids</taxon>
        <taxon>Vitales</taxon>
        <taxon>Vitaceae</taxon>
        <taxon>Viteae</taxon>
        <taxon>Vitis</taxon>
    </lineage>
</organism>
<protein>
    <submittedName>
        <fullName evidence="1">Uncharacterized protein</fullName>
    </submittedName>
</protein>
<dbReference type="PaxDb" id="29760-VIT_13s0158g00060.t01"/>
<keyword evidence="2" id="KW-1185">Reference proteome</keyword>
<dbReference type="Proteomes" id="UP000009183">
    <property type="component" value="Chromosome 13"/>
</dbReference>
<sequence length="64" mass="7264">MKSFQICKFNPLCFSTLHRSGSRMLCLSMRTLLPRVTPRIKKSFTLVPCISLSVKSFAIAMDPK</sequence>
<evidence type="ECO:0000313" key="2">
    <source>
        <dbReference type="Proteomes" id="UP000009183"/>
    </source>
</evidence>
<dbReference type="HOGENOM" id="CLU_2872185_0_0_1"/>
<gene>
    <name evidence="1" type="ordered locus">VIT_13s0158g00060</name>
</gene>
<name>D7TDL9_VITVI</name>
<reference evidence="1" key="1">
    <citation type="submission" date="2011-05" db="EMBL/GenBank/DDBJ databases">
        <title>High quality assembly and annotation of grapevine genome.</title>
        <authorList>
            <person name="Vitulo N."/>
            <person name="Olivier J."/>
            <person name="Forcato C."/>
            <person name="Albiero A."/>
            <person name="D'Angelo M."/>
            <person name="Zimbello R."/>
            <person name="Schiavon R."/>
            <person name="Rigobello C."/>
            <person name="Policriti A."/>
            <person name="Clepet C."/>
            <person name="Casagrande A."/>
            <person name="Choisne N."/>
            <person name="Vezzi A."/>
            <person name="Hugueney P."/>
            <person name="Horner D."/>
            <person name="Mica E."/>
            <person name="Cattonaro F."/>
            <person name="Del Fabbro C."/>
            <person name="Alaux M."/>
            <person name="Di Gaspero G."/>
            <person name="Scalabrin S."/>
            <person name="Pesole G."/>
            <person name="Delledonne M."/>
            <person name="Pezzotti M."/>
            <person name="Pe E.M."/>
            <person name="Caboche M."/>
            <person name="Adam-Blondon A.-F."/>
            <person name="Weissenbach J."/>
            <person name="Quetier F."/>
            <person name="Wincker P."/>
            <person name="Morgante M."/>
            <person name="Valle G."/>
        </authorList>
    </citation>
    <scope>NUCLEOTIDE SEQUENCE</scope>
</reference>
<dbReference type="InParanoid" id="D7TDL9"/>
<dbReference type="AlphaFoldDB" id="D7TDL9"/>
<evidence type="ECO:0000313" key="1">
    <source>
        <dbReference type="EMBL" id="CBI28592.3"/>
    </source>
</evidence>
<proteinExistence type="predicted"/>
<accession>D7TDL9</accession>